<sequence>MATRIPTEHRAMRKRPKQQRSQNTVESIVEAGARVLAQRGWANFTTNEVAHTAGVSIGSLYQYFPNNLAIAEAIRKRHLDEILKVLPDIKTQGERVPLEEHIGRLIDAVVTLHATNQDLHRVLIDEVPLAPREFYDAFEREYHRRYEDLIRAAAPSDDTETDHLVAARILADALEGIVHSASRRNELMSPMIKREATRMIMSYLLARERT</sequence>
<dbReference type="Pfam" id="PF17918">
    <property type="entry name" value="TetR_C_15"/>
    <property type="match status" value="1"/>
</dbReference>
<dbReference type="EMBL" id="JARTLO010000002">
    <property type="protein sequence ID" value="MDK4764740.1"/>
    <property type="molecule type" value="Genomic_DNA"/>
</dbReference>
<dbReference type="PROSITE" id="PS50977">
    <property type="entry name" value="HTH_TETR_2"/>
    <property type="match status" value="1"/>
</dbReference>
<dbReference type="Gene3D" id="1.10.357.10">
    <property type="entry name" value="Tetracycline Repressor, domain 2"/>
    <property type="match status" value="1"/>
</dbReference>
<dbReference type="AlphaFoldDB" id="A0AAW6WZZ9"/>
<reference evidence="7" key="1">
    <citation type="submission" date="2023-01" db="EMBL/GenBank/DDBJ databases">
        <title>Genomic dissection of endemic carbapenem resistance: metallo-beta-lactamase gene dissemination through clonal, plasmid and integron transfer pathways.</title>
        <authorList>
            <person name="Macesic N."/>
        </authorList>
    </citation>
    <scope>NUCLEOTIDE SEQUENCE</scope>
    <source>
        <strain evidence="8">CPO382</strain>
        <strain evidence="7">CPO573</strain>
    </source>
</reference>
<keyword evidence="1" id="KW-0805">Transcription regulation</keyword>
<feature type="compositionally biased region" description="Basic and acidic residues" evidence="5">
    <location>
        <begin position="1"/>
        <end position="10"/>
    </location>
</feature>
<gene>
    <name evidence="7" type="ORF">P9854_02790</name>
    <name evidence="8" type="ORF">P9921_05525</name>
</gene>
<dbReference type="PANTHER" id="PTHR30055">
    <property type="entry name" value="HTH-TYPE TRANSCRIPTIONAL REGULATOR RUTR"/>
    <property type="match status" value="1"/>
</dbReference>
<evidence type="ECO:0000313" key="8">
    <source>
        <dbReference type="EMBL" id="MDK5169939.1"/>
    </source>
</evidence>
<dbReference type="Proteomes" id="UP001173597">
    <property type="component" value="Unassembled WGS sequence"/>
</dbReference>
<evidence type="ECO:0000256" key="4">
    <source>
        <dbReference type="PROSITE-ProRule" id="PRU00335"/>
    </source>
</evidence>
<dbReference type="InterPro" id="IPR009057">
    <property type="entry name" value="Homeodomain-like_sf"/>
</dbReference>
<dbReference type="Pfam" id="PF00440">
    <property type="entry name" value="TetR_N"/>
    <property type="match status" value="1"/>
</dbReference>
<dbReference type="InterPro" id="IPR041669">
    <property type="entry name" value="TetR_C_15"/>
</dbReference>
<evidence type="ECO:0000256" key="2">
    <source>
        <dbReference type="ARBA" id="ARBA00023125"/>
    </source>
</evidence>
<proteinExistence type="predicted"/>
<dbReference type="Proteomes" id="UP001174748">
    <property type="component" value="Unassembled WGS sequence"/>
</dbReference>
<name>A0AAW6WZZ9_9GAMM</name>
<keyword evidence="3" id="KW-0804">Transcription</keyword>
<dbReference type="PANTHER" id="PTHR30055:SF234">
    <property type="entry name" value="HTH-TYPE TRANSCRIPTIONAL REGULATOR BETI"/>
    <property type="match status" value="1"/>
</dbReference>
<dbReference type="InterPro" id="IPR050109">
    <property type="entry name" value="HTH-type_TetR-like_transc_reg"/>
</dbReference>
<dbReference type="EMBL" id="JARTOI010000005">
    <property type="protein sequence ID" value="MDK5169939.1"/>
    <property type="molecule type" value="Genomic_DNA"/>
</dbReference>
<evidence type="ECO:0000259" key="6">
    <source>
        <dbReference type="PROSITE" id="PS50977"/>
    </source>
</evidence>
<evidence type="ECO:0000313" key="9">
    <source>
        <dbReference type="Proteomes" id="UP001173597"/>
    </source>
</evidence>
<accession>A0AAW6WZZ9</accession>
<dbReference type="InterPro" id="IPR001647">
    <property type="entry name" value="HTH_TetR"/>
</dbReference>
<evidence type="ECO:0000256" key="3">
    <source>
        <dbReference type="ARBA" id="ARBA00023163"/>
    </source>
</evidence>
<evidence type="ECO:0000313" key="10">
    <source>
        <dbReference type="Proteomes" id="UP001174748"/>
    </source>
</evidence>
<feature type="region of interest" description="Disordered" evidence="5">
    <location>
        <begin position="1"/>
        <end position="24"/>
    </location>
</feature>
<feature type="domain" description="HTH tetR-type" evidence="6">
    <location>
        <begin position="22"/>
        <end position="82"/>
    </location>
</feature>
<dbReference type="SUPFAM" id="SSF46689">
    <property type="entry name" value="Homeodomain-like"/>
    <property type="match status" value="1"/>
</dbReference>
<dbReference type="GO" id="GO:0003700">
    <property type="term" value="F:DNA-binding transcription factor activity"/>
    <property type="evidence" value="ECO:0007669"/>
    <property type="project" value="TreeGrafter"/>
</dbReference>
<comment type="caution">
    <text evidence="7">The sequence shown here is derived from an EMBL/GenBank/DDBJ whole genome shotgun (WGS) entry which is preliminary data.</text>
</comment>
<feature type="DNA-binding region" description="H-T-H motif" evidence="4">
    <location>
        <begin position="45"/>
        <end position="64"/>
    </location>
</feature>
<dbReference type="PRINTS" id="PR00455">
    <property type="entry name" value="HTHTETR"/>
</dbReference>
<dbReference type="GO" id="GO:0000976">
    <property type="term" value="F:transcription cis-regulatory region binding"/>
    <property type="evidence" value="ECO:0007669"/>
    <property type="project" value="TreeGrafter"/>
</dbReference>
<evidence type="ECO:0000256" key="1">
    <source>
        <dbReference type="ARBA" id="ARBA00023015"/>
    </source>
</evidence>
<dbReference type="RefSeq" id="WP_065764014.1">
    <property type="nucleotide sequence ID" value="NZ_JAQSRO010000001.1"/>
</dbReference>
<organism evidence="7 9">
    <name type="scientific">Serratia nevei</name>
    <dbReference type="NCBI Taxonomy" id="2703794"/>
    <lineage>
        <taxon>Bacteria</taxon>
        <taxon>Pseudomonadati</taxon>
        <taxon>Pseudomonadota</taxon>
        <taxon>Gammaproteobacteria</taxon>
        <taxon>Enterobacterales</taxon>
        <taxon>Yersiniaceae</taxon>
        <taxon>Serratia</taxon>
    </lineage>
</organism>
<keyword evidence="2 4" id="KW-0238">DNA-binding</keyword>
<protein>
    <submittedName>
        <fullName evidence="7">TetR/AcrR family transcriptional regulator</fullName>
    </submittedName>
</protein>
<evidence type="ECO:0000313" key="7">
    <source>
        <dbReference type="EMBL" id="MDK4764740.1"/>
    </source>
</evidence>
<keyword evidence="10" id="KW-1185">Reference proteome</keyword>
<evidence type="ECO:0000256" key="5">
    <source>
        <dbReference type="SAM" id="MobiDB-lite"/>
    </source>
</evidence>